<keyword evidence="2" id="KW-1133">Transmembrane helix</keyword>
<evidence type="ECO:0000256" key="2">
    <source>
        <dbReference type="SAM" id="Phobius"/>
    </source>
</evidence>
<keyword evidence="4" id="KW-1185">Reference proteome</keyword>
<dbReference type="EMBL" id="JAYDCJ010000003">
    <property type="protein sequence ID" value="MEA1080756.1"/>
    <property type="molecule type" value="Genomic_DNA"/>
</dbReference>
<feature type="compositionally biased region" description="Basic and acidic residues" evidence="1">
    <location>
        <begin position="74"/>
        <end position="90"/>
    </location>
</feature>
<name>A0ABU5NY76_9GAMM</name>
<evidence type="ECO:0000313" key="4">
    <source>
        <dbReference type="Proteomes" id="UP001305746"/>
    </source>
</evidence>
<sequence length="133" mass="15659">MSWFKVFSAVVVANIVSWVIISIIGWLIFFVVFDSMTDFMGEKLDEQLSKEFPPITIPAPSQPSRDLQQQWENAQKDRERRQAAAQREAEQRRAMVQKNRELCEFWQAEFSKDGSEKSKAYRDMACTRYRNNL</sequence>
<proteinExistence type="predicted"/>
<comment type="caution">
    <text evidence="3">The sequence shown here is derived from an EMBL/GenBank/DDBJ whole genome shotgun (WGS) entry which is preliminary data.</text>
</comment>
<feature type="transmembrane region" description="Helical" evidence="2">
    <location>
        <begin position="6"/>
        <end position="33"/>
    </location>
</feature>
<dbReference type="RefSeq" id="WP_322855242.1">
    <property type="nucleotide sequence ID" value="NZ_JAYDCJ010000003.1"/>
</dbReference>
<evidence type="ECO:0000256" key="1">
    <source>
        <dbReference type="SAM" id="MobiDB-lite"/>
    </source>
</evidence>
<reference evidence="3 4" key="1">
    <citation type="submission" date="2023-12" db="EMBL/GenBank/DDBJ databases">
        <title>Marinobacter qingdaonensis sp. nov., isolated from the intertidal sediment of Qingdao, PR China.</title>
        <authorList>
            <person name="Li Y."/>
        </authorList>
    </citation>
    <scope>NUCLEOTIDE SEQUENCE [LARGE SCALE GENOMIC DNA]</scope>
    <source>
        <strain evidence="3 4">ASW11-75</strain>
    </source>
</reference>
<accession>A0ABU5NY76</accession>
<keyword evidence="2" id="KW-0472">Membrane</keyword>
<feature type="compositionally biased region" description="Polar residues" evidence="1">
    <location>
        <begin position="62"/>
        <end position="73"/>
    </location>
</feature>
<protein>
    <submittedName>
        <fullName evidence="3">Uncharacterized protein</fullName>
    </submittedName>
</protein>
<dbReference type="Proteomes" id="UP001305746">
    <property type="component" value="Unassembled WGS sequence"/>
</dbReference>
<keyword evidence="2" id="KW-0812">Transmembrane</keyword>
<feature type="region of interest" description="Disordered" evidence="1">
    <location>
        <begin position="53"/>
        <end position="90"/>
    </location>
</feature>
<gene>
    <name evidence="3" type="ORF">U5822_08740</name>
</gene>
<organism evidence="3 4">
    <name type="scientific">Marinobacter qingdaonensis</name>
    <dbReference type="NCBI Taxonomy" id="3108486"/>
    <lineage>
        <taxon>Bacteria</taxon>
        <taxon>Pseudomonadati</taxon>
        <taxon>Pseudomonadota</taxon>
        <taxon>Gammaproteobacteria</taxon>
        <taxon>Pseudomonadales</taxon>
        <taxon>Marinobacteraceae</taxon>
        <taxon>Marinobacter</taxon>
    </lineage>
</organism>
<evidence type="ECO:0000313" key="3">
    <source>
        <dbReference type="EMBL" id="MEA1080756.1"/>
    </source>
</evidence>